<dbReference type="EMBL" id="JAMSHJ010000007">
    <property type="protein sequence ID" value="KAI5387142.1"/>
    <property type="molecule type" value="Genomic_DNA"/>
</dbReference>
<comment type="caution">
    <text evidence="2">The sequence shown here is derived from an EMBL/GenBank/DDBJ whole genome shotgun (WGS) entry which is preliminary data.</text>
</comment>
<organism evidence="2 3">
    <name type="scientific">Pisum sativum</name>
    <name type="common">Garden pea</name>
    <name type="synonym">Lathyrus oleraceus</name>
    <dbReference type="NCBI Taxonomy" id="3888"/>
    <lineage>
        <taxon>Eukaryota</taxon>
        <taxon>Viridiplantae</taxon>
        <taxon>Streptophyta</taxon>
        <taxon>Embryophyta</taxon>
        <taxon>Tracheophyta</taxon>
        <taxon>Spermatophyta</taxon>
        <taxon>Magnoliopsida</taxon>
        <taxon>eudicotyledons</taxon>
        <taxon>Gunneridae</taxon>
        <taxon>Pentapetalae</taxon>
        <taxon>rosids</taxon>
        <taxon>fabids</taxon>
        <taxon>Fabales</taxon>
        <taxon>Fabaceae</taxon>
        <taxon>Papilionoideae</taxon>
        <taxon>50 kb inversion clade</taxon>
        <taxon>NPAAA clade</taxon>
        <taxon>Hologalegina</taxon>
        <taxon>IRL clade</taxon>
        <taxon>Fabeae</taxon>
        <taxon>Lathyrus</taxon>
    </lineage>
</organism>
<feature type="coiled-coil region" evidence="1">
    <location>
        <begin position="12"/>
        <end position="53"/>
    </location>
</feature>
<accession>A0A9D4ZVF8</accession>
<protein>
    <submittedName>
        <fullName evidence="2">Uncharacterized protein</fullName>
    </submittedName>
</protein>
<dbReference type="Proteomes" id="UP001058974">
    <property type="component" value="Chromosome 7"/>
</dbReference>
<sequence>MEQRCLLFDRKIASQNFKILSLKSQIENLEAKYDSLSQEIRSMQNEVVELEELHKMKDGFYEAKKLEMKEFKQMACDFVVKCELEVQSLRNGVNELRSSFMDLKGNKRNSCNSEIDAAEARRLRLLAEKESVCRNVDSNSQLKAQLQKQLQSIM</sequence>
<dbReference type="PANTHER" id="PTHR37214">
    <property type="entry name" value="CYTOMEGALOVIRUS UL139 PROTEIN"/>
    <property type="match status" value="1"/>
</dbReference>
<dbReference type="PANTHER" id="PTHR37214:SF2">
    <property type="entry name" value="CYTOMEGALOVIRUS UL139 PROTEIN"/>
    <property type="match status" value="1"/>
</dbReference>
<gene>
    <name evidence="2" type="ORF">KIW84_073337</name>
</gene>
<keyword evidence="1" id="KW-0175">Coiled coil</keyword>
<evidence type="ECO:0000256" key="1">
    <source>
        <dbReference type="SAM" id="Coils"/>
    </source>
</evidence>
<proteinExistence type="predicted"/>
<evidence type="ECO:0000313" key="2">
    <source>
        <dbReference type="EMBL" id="KAI5387142.1"/>
    </source>
</evidence>
<name>A0A9D4ZVF8_PEA</name>
<dbReference type="Pfam" id="PF12507">
    <property type="entry name" value="HCMV_UL139"/>
    <property type="match status" value="1"/>
</dbReference>
<keyword evidence="3" id="KW-1185">Reference proteome</keyword>
<dbReference type="InterPro" id="IPR021042">
    <property type="entry name" value="Herpes_UL139_cytomegalovirus"/>
</dbReference>
<dbReference type="Gramene" id="Psat07G0333700-T2">
    <property type="protein sequence ID" value="KAI5387142.1"/>
    <property type="gene ID" value="KIW84_073337"/>
</dbReference>
<reference evidence="2 3" key="1">
    <citation type="journal article" date="2022" name="Nat. Genet.">
        <title>Improved pea reference genome and pan-genome highlight genomic features and evolutionary characteristics.</title>
        <authorList>
            <person name="Yang T."/>
            <person name="Liu R."/>
            <person name="Luo Y."/>
            <person name="Hu S."/>
            <person name="Wang D."/>
            <person name="Wang C."/>
            <person name="Pandey M.K."/>
            <person name="Ge S."/>
            <person name="Xu Q."/>
            <person name="Li N."/>
            <person name="Li G."/>
            <person name="Huang Y."/>
            <person name="Saxena R.K."/>
            <person name="Ji Y."/>
            <person name="Li M."/>
            <person name="Yan X."/>
            <person name="He Y."/>
            <person name="Liu Y."/>
            <person name="Wang X."/>
            <person name="Xiang C."/>
            <person name="Varshney R.K."/>
            <person name="Ding H."/>
            <person name="Gao S."/>
            <person name="Zong X."/>
        </authorList>
    </citation>
    <scope>NUCLEOTIDE SEQUENCE [LARGE SCALE GENOMIC DNA]</scope>
    <source>
        <strain evidence="2 3">cv. Zhongwan 6</strain>
    </source>
</reference>
<dbReference type="AlphaFoldDB" id="A0A9D4ZVF8"/>
<evidence type="ECO:0000313" key="3">
    <source>
        <dbReference type="Proteomes" id="UP001058974"/>
    </source>
</evidence>